<dbReference type="EMBL" id="OZ035829">
    <property type="protein sequence ID" value="CAL1611958.1"/>
    <property type="molecule type" value="Genomic_DNA"/>
</dbReference>
<organism evidence="1 2">
    <name type="scientific">Knipowitschia caucasica</name>
    <name type="common">Caucasian dwarf goby</name>
    <name type="synonym">Pomatoschistus caucasicus</name>
    <dbReference type="NCBI Taxonomy" id="637954"/>
    <lineage>
        <taxon>Eukaryota</taxon>
        <taxon>Metazoa</taxon>
        <taxon>Chordata</taxon>
        <taxon>Craniata</taxon>
        <taxon>Vertebrata</taxon>
        <taxon>Euteleostomi</taxon>
        <taxon>Actinopterygii</taxon>
        <taxon>Neopterygii</taxon>
        <taxon>Teleostei</taxon>
        <taxon>Neoteleostei</taxon>
        <taxon>Acanthomorphata</taxon>
        <taxon>Gobiaria</taxon>
        <taxon>Gobiiformes</taxon>
        <taxon>Gobioidei</taxon>
        <taxon>Gobiidae</taxon>
        <taxon>Gobiinae</taxon>
        <taxon>Knipowitschia</taxon>
    </lineage>
</organism>
<keyword evidence="2" id="KW-1185">Reference proteome</keyword>
<sequence>MRREQINNQNIIASSKAAVVRPPLGVNFYTETYLGWAQSKRDCDHPTPGIYRSAVGERFSTGRSKMK</sequence>
<reference evidence="1 2" key="1">
    <citation type="submission" date="2024-04" db="EMBL/GenBank/DDBJ databases">
        <authorList>
            <person name="Waldvogel A.-M."/>
            <person name="Schoenle A."/>
        </authorList>
    </citation>
    <scope>NUCLEOTIDE SEQUENCE [LARGE SCALE GENOMIC DNA]</scope>
</reference>
<name>A0AAV2MEZ9_KNICA</name>
<evidence type="ECO:0000313" key="1">
    <source>
        <dbReference type="EMBL" id="CAL1611958.1"/>
    </source>
</evidence>
<protein>
    <submittedName>
        <fullName evidence="1">Uncharacterized protein</fullName>
    </submittedName>
</protein>
<accession>A0AAV2MEZ9</accession>
<dbReference type="Proteomes" id="UP001497482">
    <property type="component" value="Chromosome 7"/>
</dbReference>
<proteinExistence type="predicted"/>
<gene>
    <name evidence="1" type="ORF">KC01_LOCUS38339</name>
</gene>
<dbReference type="AlphaFoldDB" id="A0AAV2MEZ9"/>
<evidence type="ECO:0000313" key="2">
    <source>
        <dbReference type="Proteomes" id="UP001497482"/>
    </source>
</evidence>